<dbReference type="PRINTS" id="PR00153">
    <property type="entry name" value="CSAPPISMRASE"/>
</dbReference>
<dbReference type="PANTHER" id="PTHR45625">
    <property type="entry name" value="PEPTIDYL-PROLYL CIS-TRANS ISOMERASE-RELATED"/>
    <property type="match status" value="1"/>
</dbReference>
<dbReference type="PANTHER" id="PTHR45625:SF4">
    <property type="entry name" value="PEPTIDYLPROLYL ISOMERASE DOMAIN AND WD REPEAT-CONTAINING PROTEIN 1"/>
    <property type="match status" value="1"/>
</dbReference>
<evidence type="ECO:0000256" key="4">
    <source>
        <dbReference type="RuleBase" id="RU363019"/>
    </source>
</evidence>
<dbReference type="InterPro" id="IPR020892">
    <property type="entry name" value="Cyclophilin-type_PPIase_CS"/>
</dbReference>
<evidence type="ECO:0000256" key="1">
    <source>
        <dbReference type="ARBA" id="ARBA00000971"/>
    </source>
</evidence>
<dbReference type="Proteomes" id="UP001345691">
    <property type="component" value="Unassembled WGS sequence"/>
</dbReference>
<feature type="compositionally biased region" description="Polar residues" evidence="5">
    <location>
        <begin position="22"/>
        <end position="66"/>
    </location>
</feature>
<dbReference type="PROSITE" id="PS00170">
    <property type="entry name" value="CSA_PPIASE_1"/>
    <property type="match status" value="1"/>
</dbReference>
<dbReference type="Pfam" id="PF00160">
    <property type="entry name" value="Pro_isomerase"/>
    <property type="match status" value="1"/>
</dbReference>
<keyword evidence="8" id="KW-1185">Reference proteome</keyword>
<evidence type="ECO:0000256" key="3">
    <source>
        <dbReference type="ARBA" id="ARBA00023235"/>
    </source>
</evidence>
<evidence type="ECO:0000256" key="2">
    <source>
        <dbReference type="ARBA" id="ARBA00023110"/>
    </source>
</evidence>
<dbReference type="EC" id="5.2.1.8" evidence="4"/>
<feature type="compositionally biased region" description="Polar residues" evidence="5">
    <location>
        <begin position="106"/>
        <end position="115"/>
    </location>
</feature>
<gene>
    <name evidence="7" type="ORF">LTR69_008521</name>
</gene>
<comment type="catalytic activity">
    <reaction evidence="1 4">
        <text>[protein]-peptidylproline (omega=180) = [protein]-peptidylproline (omega=0)</text>
        <dbReference type="Rhea" id="RHEA:16237"/>
        <dbReference type="Rhea" id="RHEA-COMP:10747"/>
        <dbReference type="Rhea" id="RHEA-COMP:10748"/>
        <dbReference type="ChEBI" id="CHEBI:83833"/>
        <dbReference type="ChEBI" id="CHEBI:83834"/>
        <dbReference type="EC" id="5.2.1.8"/>
    </reaction>
</comment>
<dbReference type="InterPro" id="IPR044666">
    <property type="entry name" value="Cyclophilin_A-like"/>
</dbReference>
<name>A0ABR0J2I7_9EURO</name>
<evidence type="ECO:0000313" key="8">
    <source>
        <dbReference type="Proteomes" id="UP001345691"/>
    </source>
</evidence>
<evidence type="ECO:0000256" key="5">
    <source>
        <dbReference type="SAM" id="MobiDB-lite"/>
    </source>
</evidence>
<dbReference type="InterPro" id="IPR002130">
    <property type="entry name" value="Cyclophilin-type_PPIase_dom"/>
</dbReference>
<feature type="compositionally biased region" description="Basic and acidic residues" evidence="5">
    <location>
        <begin position="8"/>
        <end position="18"/>
    </location>
</feature>
<dbReference type="EMBL" id="JAVRRF010000021">
    <property type="protein sequence ID" value="KAK5054953.1"/>
    <property type="molecule type" value="Genomic_DNA"/>
</dbReference>
<protein>
    <recommendedName>
        <fullName evidence="4">Peptidyl-prolyl cis-trans isomerase</fullName>
        <shortName evidence="4">PPIase</shortName>
        <ecNumber evidence="4">5.2.1.8</ecNumber>
    </recommendedName>
</protein>
<dbReference type="SUPFAM" id="SSF50891">
    <property type="entry name" value="Cyclophilin-like"/>
    <property type="match status" value="1"/>
</dbReference>
<feature type="domain" description="PPIase cyclophilin-type" evidence="6">
    <location>
        <begin position="128"/>
        <end position="275"/>
    </location>
</feature>
<dbReference type="PROSITE" id="PS50072">
    <property type="entry name" value="CSA_PPIASE_2"/>
    <property type="match status" value="1"/>
</dbReference>
<keyword evidence="3 4" id="KW-0413">Isomerase</keyword>
<accession>A0ABR0J2I7</accession>
<comment type="similarity">
    <text evidence="4">Belongs to the cyclophilin-type PPIase family.</text>
</comment>
<sequence>MNKLKSIFGKDKDHDESSHSSYNTSLGNTQSYSTPQSDTYGTPSGGRQSYETPSSTTQSYGASSGGRQFDDTPSGGEQSYGAPASGAQSRSNPSAGVADSTSSSSFPPNTATSSGIEYAENPQGVVLHTTLGDITIALFSQDTPRTCQNFATLAASGKYDNVVFHRIIPGFMIQGGDPDGTGRGGKSIYGGKFKDEFVPELRHTRKGILSMANSGPNTNGSQFFITLAATPHLDDKHTVFGEVAAGMDVVDRLGAVRTDSSDRPLEEVSIMRCDVF</sequence>
<evidence type="ECO:0000259" key="6">
    <source>
        <dbReference type="PROSITE" id="PS50072"/>
    </source>
</evidence>
<comment type="caution">
    <text evidence="7">The sequence shown here is derived from an EMBL/GenBank/DDBJ whole genome shotgun (WGS) entry which is preliminary data.</text>
</comment>
<organism evidence="7 8">
    <name type="scientific">Exophiala sideris</name>
    <dbReference type="NCBI Taxonomy" id="1016849"/>
    <lineage>
        <taxon>Eukaryota</taxon>
        <taxon>Fungi</taxon>
        <taxon>Dikarya</taxon>
        <taxon>Ascomycota</taxon>
        <taxon>Pezizomycotina</taxon>
        <taxon>Eurotiomycetes</taxon>
        <taxon>Chaetothyriomycetidae</taxon>
        <taxon>Chaetothyriales</taxon>
        <taxon>Herpotrichiellaceae</taxon>
        <taxon>Exophiala</taxon>
    </lineage>
</organism>
<reference evidence="7 8" key="1">
    <citation type="submission" date="2023-08" db="EMBL/GenBank/DDBJ databases">
        <title>Black Yeasts Isolated from many extreme environments.</title>
        <authorList>
            <person name="Coleine C."/>
            <person name="Stajich J.E."/>
            <person name="Selbmann L."/>
        </authorList>
    </citation>
    <scope>NUCLEOTIDE SEQUENCE [LARGE SCALE GENOMIC DNA]</scope>
    <source>
        <strain evidence="7 8">CCFEE 6328</strain>
    </source>
</reference>
<feature type="region of interest" description="Disordered" evidence="5">
    <location>
        <begin position="1"/>
        <end position="116"/>
    </location>
</feature>
<evidence type="ECO:0000313" key="7">
    <source>
        <dbReference type="EMBL" id="KAK5054953.1"/>
    </source>
</evidence>
<keyword evidence="2 4" id="KW-0697">Rotamase</keyword>
<comment type="function">
    <text evidence="4">PPIases accelerate the folding of proteins. It catalyzes the cis-trans isomerization of proline imidic peptide bonds in oligopeptides.</text>
</comment>
<dbReference type="Gene3D" id="2.40.100.10">
    <property type="entry name" value="Cyclophilin-like"/>
    <property type="match status" value="1"/>
</dbReference>
<dbReference type="InterPro" id="IPR029000">
    <property type="entry name" value="Cyclophilin-like_dom_sf"/>
</dbReference>
<proteinExistence type="inferred from homology"/>